<dbReference type="GeneID" id="97668181"/>
<evidence type="ECO:0000256" key="5">
    <source>
        <dbReference type="ARBA" id="ARBA00023136"/>
    </source>
</evidence>
<comment type="subcellular location">
    <subcellularLocation>
        <location evidence="1">Cell membrane</location>
        <topology evidence="1">Multi-pass membrane protein</topology>
    </subcellularLocation>
</comment>
<feature type="transmembrane region" description="Helical" evidence="6">
    <location>
        <begin position="305"/>
        <end position="323"/>
    </location>
</feature>
<sequence>MIRLSSSQKSGLVGAALLALVLVAIGLLTTYFGSRYQVRLVYSAYVNLIVVLGLQVFMGNARITNLSHSAFMGIGAYAAALCVTPENIKKISLPDAPWGLAQFSLDPVVSALIAVVITAVLAFLLGMLIVRLTSIGATIVTLAILVIIHAIFLYRTDIFKGNQAFFGIPQVFNLTSVIAIAIVVVIVCRLFRESRWGIQLRASADDEVGAAAMGVQIYRLRLIAWVLGAVILAVAGICYAYFLGTISARPFYFNHVFLTLAMLILGGMRTVTGAVLGTFLISFGLEGVRYLETGPVFLGIDLPEALGLSGIALGAVIVLTMALRPTGIMGNREIETLFVRQRH</sequence>
<keyword evidence="3 6" id="KW-0812">Transmembrane</keyword>
<feature type="transmembrane region" description="Helical" evidence="6">
    <location>
        <begin position="256"/>
        <end position="285"/>
    </location>
</feature>
<dbReference type="GO" id="GO:0015658">
    <property type="term" value="F:branched-chain amino acid transmembrane transporter activity"/>
    <property type="evidence" value="ECO:0007669"/>
    <property type="project" value="InterPro"/>
</dbReference>
<dbReference type="CDD" id="cd06581">
    <property type="entry name" value="TM_PBP1_LivM_like"/>
    <property type="match status" value="1"/>
</dbReference>
<feature type="transmembrane region" description="Helical" evidence="6">
    <location>
        <begin position="222"/>
        <end position="244"/>
    </location>
</feature>
<evidence type="ECO:0000313" key="8">
    <source>
        <dbReference type="Proteomes" id="UP000049983"/>
    </source>
</evidence>
<dbReference type="Proteomes" id="UP000049983">
    <property type="component" value="Unassembled WGS sequence"/>
</dbReference>
<accession>A0A0M6ZTE1</accession>
<keyword evidence="2" id="KW-1003">Cell membrane</keyword>
<organism evidence="7 8">
    <name type="scientific">Roseibium album</name>
    <dbReference type="NCBI Taxonomy" id="311410"/>
    <lineage>
        <taxon>Bacteria</taxon>
        <taxon>Pseudomonadati</taxon>
        <taxon>Pseudomonadota</taxon>
        <taxon>Alphaproteobacteria</taxon>
        <taxon>Hyphomicrobiales</taxon>
        <taxon>Stappiaceae</taxon>
        <taxon>Roseibium</taxon>
    </lineage>
</organism>
<keyword evidence="5 6" id="KW-0472">Membrane</keyword>
<feature type="transmembrane region" description="Helical" evidence="6">
    <location>
        <begin position="174"/>
        <end position="191"/>
    </location>
</feature>
<dbReference type="InterPro" id="IPR001851">
    <property type="entry name" value="ABC_transp_permease"/>
</dbReference>
<feature type="transmembrane region" description="Helical" evidence="6">
    <location>
        <begin position="135"/>
        <end position="154"/>
    </location>
</feature>
<feature type="transmembrane region" description="Helical" evidence="6">
    <location>
        <begin position="70"/>
        <end position="88"/>
    </location>
</feature>
<evidence type="ECO:0000313" key="7">
    <source>
        <dbReference type="EMBL" id="CTQ65360.1"/>
    </source>
</evidence>
<keyword evidence="4 6" id="KW-1133">Transmembrane helix</keyword>
<feature type="transmembrane region" description="Helical" evidence="6">
    <location>
        <begin position="40"/>
        <end position="58"/>
    </location>
</feature>
<dbReference type="PANTHER" id="PTHR30482:SF10">
    <property type="entry name" value="HIGH-AFFINITY BRANCHED-CHAIN AMINO ACID TRANSPORT PROTEIN BRAE"/>
    <property type="match status" value="1"/>
</dbReference>
<dbReference type="InterPro" id="IPR043428">
    <property type="entry name" value="LivM-like"/>
</dbReference>
<dbReference type="EMBL" id="CXWC01000001">
    <property type="protein sequence ID" value="CTQ65360.1"/>
    <property type="molecule type" value="Genomic_DNA"/>
</dbReference>
<dbReference type="RefSeq" id="WP_208992721.1">
    <property type="nucleotide sequence ID" value="NZ_CXWA01000003.1"/>
</dbReference>
<keyword evidence="8" id="KW-1185">Reference proteome</keyword>
<evidence type="ECO:0000256" key="4">
    <source>
        <dbReference type="ARBA" id="ARBA00022989"/>
    </source>
</evidence>
<dbReference type="STRING" id="311410.LA5095_03370"/>
<feature type="transmembrane region" description="Helical" evidence="6">
    <location>
        <begin position="12"/>
        <end position="34"/>
    </location>
</feature>
<evidence type="ECO:0000256" key="3">
    <source>
        <dbReference type="ARBA" id="ARBA00022692"/>
    </source>
</evidence>
<proteinExistence type="predicted"/>
<evidence type="ECO:0000256" key="6">
    <source>
        <dbReference type="SAM" id="Phobius"/>
    </source>
</evidence>
<dbReference type="Pfam" id="PF02653">
    <property type="entry name" value="BPD_transp_2"/>
    <property type="match status" value="1"/>
</dbReference>
<name>A0A0M6ZTE1_9HYPH</name>
<gene>
    <name evidence="7" type="ORF">LA5096_00736</name>
</gene>
<feature type="transmembrane region" description="Helical" evidence="6">
    <location>
        <begin position="108"/>
        <end position="128"/>
    </location>
</feature>
<protein>
    <submittedName>
        <fullName evidence="7">Leucine/isoleucine/valine transporter permease subunit</fullName>
    </submittedName>
</protein>
<dbReference type="AlphaFoldDB" id="A0A0M6ZTE1"/>
<reference evidence="8" key="1">
    <citation type="submission" date="2015-07" db="EMBL/GenBank/DDBJ databases">
        <authorList>
            <person name="Rodrigo-Torres Lidia"/>
            <person name="Arahal R.David."/>
        </authorList>
    </citation>
    <scope>NUCLEOTIDE SEQUENCE [LARGE SCALE GENOMIC DNA]</scope>
    <source>
        <strain evidence="8">CECT 5096</strain>
    </source>
</reference>
<dbReference type="PANTHER" id="PTHR30482">
    <property type="entry name" value="HIGH-AFFINITY BRANCHED-CHAIN AMINO ACID TRANSPORT SYSTEM PERMEASE"/>
    <property type="match status" value="1"/>
</dbReference>
<evidence type="ECO:0000256" key="1">
    <source>
        <dbReference type="ARBA" id="ARBA00004651"/>
    </source>
</evidence>
<dbReference type="GO" id="GO:0005886">
    <property type="term" value="C:plasma membrane"/>
    <property type="evidence" value="ECO:0007669"/>
    <property type="project" value="UniProtKB-SubCell"/>
</dbReference>
<evidence type="ECO:0000256" key="2">
    <source>
        <dbReference type="ARBA" id="ARBA00022475"/>
    </source>
</evidence>